<dbReference type="Proteomes" id="UP000597444">
    <property type="component" value="Unassembled WGS sequence"/>
</dbReference>
<dbReference type="RefSeq" id="WP_220204728.1">
    <property type="nucleotide sequence ID" value="NZ_BNJK01000001.1"/>
</dbReference>
<dbReference type="AlphaFoldDB" id="A0A8J3IK58"/>
<dbReference type="SUPFAM" id="SSF55811">
    <property type="entry name" value="Nudix"/>
    <property type="match status" value="1"/>
</dbReference>
<gene>
    <name evidence="1" type="ORF">KSF_040130</name>
</gene>
<reference evidence="1" key="1">
    <citation type="submission" date="2020-10" db="EMBL/GenBank/DDBJ databases">
        <title>Taxonomic study of unclassified bacteria belonging to the class Ktedonobacteria.</title>
        <authorList>
            <person name="Yabe S."/>
            <person name="Wang C.M."/>
            <person name="Zheng Y."/>
            <person name="Sakai Y."/>
            <person name="Cavaletti L."/>
            <person name="Monciardini P."/>
            <person name="Donadio S."/>
        </authorList>
    </citation>
    <scope>NUCLEOTIDE SEQUENCE</scope>
    <source>
        <strain evidence="1">ID150040</strain>
    </source>
</reference>
<sequence>MTVAALKTSLLVVELTRLVGLYTRPQWFGSPHSAIFAARPIGGSLRPQPEEVLALQYASPSHLPEPFLWWHRQPILDAMQDVGCSVVWTQHVSWPTDLQLIPQALYTLRDQQGIPDELLHEAWVYLGRHPQAEDQVLEVGDKSSGA</sequence>
<proteinExistence type="predicted"/>
<evidence type="ECO:0000313" key="1">
    <source>
        <dbReference type="EMBL" id="GHO93965.1"/>
    </source>
</evidence>
<comment type="caution">
    <text evidence="1">The sequence shown here is derived from an EMBL/GenBank/DDBJ whole genome shotgun (WGS) entry which is preliminary data.</text>
</comment>
<organism evidence="1 2">
    <name type="scientific">Reticulibacter mediterranei</name>
    <dbReference type="NCBI Taxonomy" id="2778369"/>
    <lineage>
        <taxon>Bacteria</taxon>
        <taxon>Bacillati</taxon>
        <taxon>Chloroflexota</taxon>
        <taxon>Ktedonobacteria</taxon>
        <taxon>Ktedonobacterales</taxon>
        <taxon>Reticulibacteraceae</taxon>
        <taxon>Reticulibacter</taxon>
    </lineage>
</organism>
<accession>A0A8J3IK58</accession>
<keyword evidence="2" id="KW-1185">Reference proteome</keyword>
<dbReference type="EMBL" id="BNJK01000001">
    <property type="protein sequence ID" value="GHO93965.1"/>
    <property type="molecule type" value="Genomic_DNA"/>
</dbReference>
<dbReference type="InterPro" id="IPR015797">
    <property type="entry name" value="NUDIX_hydrolase-like_dom_sf"/>
</dbReference>
<protein>
    <submittedName>
        <fullName evidence="1">Uncharacterized protein</fullName>
    </submittedName>
</protein>
<name>A0A8J3IK58_9CHLR</name>
<evidence type="ECO:0000313" key="2">
    <source>
        <dbReference type="Proteomes" id="UP000597444"/>
    </source>
</evidence>